<gene>
    <name evidence="3" type="ORF">GX523_10645</name>
</gene>
<accession>A0A7C7DA44</accession>
<dbReference type="PANTHER" id="PTHR46558:SF4">
    <property type="entry name" value="DNA-BIDING PHAGE PROTEIN"/>
    <property type="match status" value="1"/>
</dbReference>
<sequence>MNSPKHRIKEIREDKKLSGIEIAQALNISPQYYYDIEKGKRNLSADIATQLAKIFNVSVDYLLGIDKFDNLTSKEEKDIAKDLEKMLANLESDNGLAFMGEPMDDETKELMKISLENSMRLAKQLAKKKYTPKKYK</sequence>
<dbReference type="PANTHER" id="PTHR46558">
    <property type="entry name" value="TRACRIPTIONAL REGULATORY PROTEIN-RELATED-RELATED"/>
    <property type="match status" value="1"/>
</dbReference>
<dbReference type="Pfam" id="PF01381">
    <property type="entry name" value="HTH_3"/>
    <property type="match status" value="1"/>
</dbReference>
<dbReference type="AlphaFoldDB" id="A0A7C7DA44"/>
<dbReference type="SUPFAM" id="SSF47413">
    <property type="entry name" value="lambda repressor-like DNA-binding domains"/>
    <property type="match status" value="1"/>
</dbReference>
<feature type="domain" description="HTH cro/C1-type" evidence="2">
    <location>
        <begin position="8"/>
        <end position="62"/>
    </location>
</feature>
<protein>
    <submittedName>
        <fullName evidence="3">Helix-turn-helix transcriptional regulator</fullName>
    </submittedName>
</protein>
<organism evidence="3 4">
    <name type="scientific">Desulfitobacterium dehalogenans</name>
    <dbReference type="NCBI Taxonomy" id="36854"/>
    <lineage>
        <taxon>Bacteria</taxon>
        <taxon>Bacillati</taxon>
        <taxon>Bacillota</taxon>
        <taxon>Clostridia</taxon>
        <taxon>Eubacteriales</taxon>
        <taxon>Desulfitobacteriaceae</taxon>
        <taxon>Desulfitobacterium</taxon>
    </lineage>
</organism>
<evidence type="ECO:0000313" key="4">
    <source>
        <dbReference type="Proteomes" id="UP000553059"/>
    </source>
</evidence>
<dbReference type="Gene3D" id="1.10.260.40">
    <property type="entry name" value="lambda repressor-like DNA-binding domains"/>
    <property type="match status" value="1"/>
</dbReference>
<dbReference type="Proteomes" id="UP000553059">
    <property type="component" value="Unassembled WGS sequence"/>
</dbReference>
<reference evidence="3 4" key="1">
    <citation type="journal article" date="2020" name="Biotechnol. Biofuels">
        <title>New insights from the biogas microbiome by comprehensive genome-resolved metagenomics of nearly 1600 species originating from multiple anaerobic digesters.</title>
        <authorList>
            <person name="Campanaro S."/>
            <person name="Treu L."/>
            <person name="Rodriguez-R L.M."/>
            <person name="Kovalovszki A."/>
            <person name="Ziels R.M."/>
            <person name="Maus I."/>
            <person name="Zhu X."/>
            <person name="Kougias P.G."/>
            <person name="Basile A."/>
            <person name="Luo G."/>
            <person name="Schluter A."/>
            <person name="Konstantinidis K.T."/>
            <person name="Angelidaki I."/>
        </authorList>
    </citation>
    <scope>NUCLEOTIDE SEQUENCE [LARGE SCALE GENOMIC DNA]</scope>
    <source>
        <strain evidence="3">AS05jafATM_4</strain>
    </source>
</reference>
<evidence type="ECO:0000259" key="2">
    <source>
        <dbReference type="PROSITE" id="PS50943"/>
    </source>
</evidence>
<dbReference type="EMBL" id="DUTF01000241">
    <property type="protein sequence ID" value="HHY27179.1"/>
    <property type="molecule type" value="Genomic_DNA"/>
</dbReference>
<dbReference type="PROSITE" id="PS50943">
    <property type="entry name" value="HTH_CROC1"/>
    <property type="match status" value="1"/>
</dbReference>
<dbReference type="InterPro" id="IPR010982">
    <property type="entry name" value="Lambda_DNA-bd_dom_sf"/>
</dbReference>
<evidence type="ECO:0000256" key="1">
    <source>
        <dbReference type="ARBA" id="ARBA00023125"/>
    </source>
</evidence>
<evidence type="ECO:0000313" key="3">
    <source>
        <dbReference type="EMBL" id="HHY27179.1"/>
    </source>
</evidence>
<dbReference type="InterPro" id="IPR001387">
    <property type="entry name" value="Cro/C1-type_HTH"/>
</dbReference>
<dbReference type="GO" id="GO:0003677">
    <property type="term" value="F:DNA binding"/>
    <property type="evidence" value="ECO:0007669"/>
    <property type="project" value="UniProtKB-KW"/>
</dbReference>
<name>A0A7C7DA44_9FIRM</name>
<dbReference type="SMART" id="SM00530">
    <property type="entry name" value="HTH_XRE"/>
    <property type="match status" value="1"/>
</dbReference>
<proteinExistence type="predicted"/>
<keyword evidence="1" id="KW-0238">DNA-binding</keyword>
<dbReference type="CDD" id="cd00093">
    <property type="entry name" value="HTH_XRE"/>
    <property type="match status" value="1"/>
</dbReference>
<comment type="caution">
    <text evidence="3">The sequence shown here is derived from an EMBL/GenBank/DDBJ whole genome shotgun (WGS) entry which is preliminary data.</text>
</comment>